<gene>
    <name evidence="5" type="ORF">PG999_000222</name>
</gene>
<evidence type="ECO:0000259" key="4">
    <source>
        <dbReference type="Pfam" id="PF00172"/>
    </source>
</evidence>
<keyword evidence="6" id="KW-1185">Reference proteome</keyword>
<dbReference type="GO" id="GO:0045944">
    <property type="term" value="P:positive regulation of transcription by RNA polymerase II"/>
    <property type="evidence" value="ECO:0007669"/>
    <property type="project" value="TreeGrafter"/>
</dbReference>
<dbReference type="GO" id="GO:0000981">
    <property type="term" value="F:DNA-binding transcription factor activity, RNA polymerase II-specific"/>
    <property type="evidence" value="ECO:0007669"/>
    <property type="project" value="InterPro"/>
</dbReference>
<dbReference type="InterPro" id="IPR036864">
    <property type="entry name" value="Zn2-C6_fun-type_DNA-bd_sf"/>
</dbReference>
<dbReference type="EMBL" id="JAQQWP010000001">
    <property type="protein sequence ID" value="KAK8132049.1"/>
    <property type="molecule type" value="Genomic_DNA"/>
</dbReference>
<dbReference type="Pfam" id="PF00172">
    <property type="entry name" value="Zn_clus"/>
    <property type="match status" value="1"/>
</dbReference>
<feature type="compositionally biased region" description="Polar residues" evidence="3">
    <location>
        <begin position="104"/>
        <end position="120"/>
    </location>
</feature>
<dbReference type="Proteomes" id="UP001392437">
    <property type="component" value="Unassembled WGS sequence"/>
</dbReference>
<dbReference type="GO" id="GO:0000976">
    <property type="term" value="F:transcription cis-regulatory region binding"/>
    <property type="evidence" value="ECO:0007669"/>
    <property type="project" value="TreeGrafter"/>
</dbReference>
<evidence type="ECO:0000256" key="1">
    <source>
        <dbReference type="ARBA" id="ARBA00004123"/>
    </source>
</evidence>
<feature type="region of interest" description="Disordered" evidence="3">
    <location>
        <begin position="69"/>
        <end position="134"/>
    </location>
</feature>
<evidence type="ECO:0000256" key="2">
    <source>
        <dbReference type="ARBA" id="ARBA00023242"/>
    </source>
</evidence>
<accession>A0AAW0RBB2</accession>
<feature type="compositionally biased region" description="Basic residues" evidence="3">
    <location>
        <begin position="18"/>
        <end position="30"/>
    </location>
</feature>
<dbReference type="PANTHER" id="PTHR37534:SF9">
    <property type="entry name" value="ZN(II)2CYS6 TRANSCRIPTION FACTOR (EUROFUNG)"/>
    <property type="match status" value="1"/>
</dbReference>
<evidence type="ECO:0000313" key="6">
    <source>
        <dbReference type="Proteomes" id="UP001392437"/>
    </source>
</evidence>
<dbReference type="AlphaFoldDB" id="A0AAW0RBB2"/>
<proteinExistence type="predicted"/>
<evidence type="ECO:0000256" key="3">
    <source>
        <dbReference type="SAM" id="MobiDB-lite"/>
    </source>
</evidence>
<dbReference type="GO" id="GO:0005634">
    <property type="term" value="C:nucleus"/>
    <property type="evidence" value="ECO:0007669"/>
    <property type="project" value="UniProtKB-SubCell"/>
</dbReference>
<reference evidence="5 6" key="1">
    <citation type="submission" date="2023-01" db="EMBL/GenBank/DDBJ databases">
        <title>Analysis of 21 Apiospora genomes using comparative genomics revels a genus with tremendous synthesis potential of carbohydrate active enzymes and secondary metabolites.</title>
        <authorList>
            <person name="Sorensen T."/>
        </authorList>
    </citation>
    <scope>NUCLEOTIDE SEQUENCE [LARGE SCALE GENOMIC DNA]</scope>
    <source>
        <strain evidence="5 6">CBS 117206</strain>
    </source>
</reference>
<dbReference type="InterPro" id="IPR021858">
    <property type="entry name" value="Fun_TF"/>
</dbReference>
<keyword evidence="2" id="KW-0539">Nucleus</keyword>
<feature type="domain" description="Zn(2)-C6 fungal-type" evidence="4">
    <location>
        <begin position="25"/>
        <end position="51"/>
    </location>
</feature>
<comment type="subcellular location">
    <subcellularLocation>
        <location evidence="1">Nucleus</location>
    </subcellularLocation>
</comment>
<feature type="compositionally biased region" description="Low complexity" evidence="3">
    <location>
        <begin position="83"/>
        <end position="98"/>
    </location>
</feature>
<dbReference type="InterPro" id="IPR001138">
    <property type="entry name" value="Zn2Cys6_DnaBD"/>
</dbReference>
<feature type="region of interest" description="Disordered" evidence="3">
    <location>
        <begin position="1"/>
        <end position="31"/>
    </location>
</feature>
<dbReference type="SUPFAM" id="SSF57701">
    <property type="entry name" value="Zn2/Cys6 DNA-binding domain"/>
    <property type="match status" value="1"/>
</dbReference>
<dbReference type="Pfam" id="PF11951">
    <property type="entry name" value="Fungal_trans_2"/>
    <property type="match status" value="1"/>
</dbReference>
<sequence length="504" mass="55267">MDQLGAAPDRNETNSRGGKQKRRYTCKARHASCDEKKPVCGNCERLSLDCHPFEFIIPSAWCPPPVAEATSVEPGPGAVAGLSPEEASSASATSKSTPGLPRSRTLSVPSISSSINPQRGSNSDPSVSLSSPSVTSMTSASPAVSSSLAPLPINSEAAHLLSVYTTGVATWMDVFDHDRSYQCEVPRRCLVSSLLTKCVCAFAAKQLSLIASGEIWSAPATHYYGDALLLLIQHLNSASDSGRDDMLTANMLLSSYEMLEAHTHEHQRHLHGALALIRERGIDARSEGIDRANFWIYVRHEITIALENATPLQFSPDEWNYEWRTGETEEDILGHQVLALAARAIHLIYAPDTNLSLHSQLARIRQEAAVWLDNLPISFQGVKYGCPDDLGFEKIYFAVPTSGKLANMVLNDRRKRVKLTDILLSRRDDVIQVHAYEIANTAVSDVPSSVRAFSGQPLFFAAKYIDGLGRKTKIWTLLGDLEVRCGFKTRNRVQVLQRLAESLA</sequence>
<protein>
    <recommendedName>
        <fullName evidence="4">Zn(2)-C6 fungal-type domain-containing protein</fullName>
    </recommendedName>
</protein>
<dbReference type="PANTHER" id="PTHR37534">
    <property type="entry name" value="TRANSCRIPTIONAL ACTIVATOR PROTEIN UGA3"/>
    <property type="match status" value="1"/>
</dbReference>
<feature type="compositionally biased region" description="Low complexity" evidence="3">
    <location>
        <begin position="121"/>
        <end position="134"/>
    </location>
</feature>
<dbReference type="GO" id="GO:0008270">
    <property type="term" value="F:zinc ion binding"/>
    <property type="evidence" value="ECO:0007669"/>
    <property type="project" value="InterPro"/>
</dbReference>
<dbReference type="CDD" id="cd00067">
    <property type="entry name" value="GAL4"/>
    <property type="match status" value="1"/>
</dbReference>
<comment type="caution">
    <text evidence="5">The sequence shown here is derived from an EMBL/GenBank/DDBJ whole genome shotgun (WGS) entry which is preliminary data.</text>
</comment>
<evidence type="ECO:0000313" key="5">
    <source>
        <dbReference type="EMBL" id="KAK8132049.1"/>
    </source>
</evidence>
<organism evidence="5 6">
    <name type="scientific">Apiospora kogelbergensis</name>
    <dbReference type="NCBI Taxonomy" id="1337665"/>
    <lineage>
        <taxon>Eukaryota</taxon>
        <taxon>Fungi</taxon>
        <taxon>Dikarya</taxon>
        <taxon>Ascomycota</taxon>
        <taxon>Pezizomycotina</taxon>
        <taxon>Sordariomycetes</taxon>
        <taxon>Xylariomycetidae</taxon>
        <taxon>Amphisphaeriales</taxon>
        <taxon>Apiosporaceae</taxon>
        <taxon>Apiospora</taxon>
    </lineage>
</organism>
<name>A0AAW0RBB2_9PEZI</name>